<name>A0A1V2IDQ8_9ACTN</name>
<dbReference type="PANTHER" id="PTHR43031">
    <property type="entry name" value="FAD-DEPENDENT OXIDOREDUCTASE"/>
    <property type="match status" value="1"/>
</dbReference>
<dbReference type="Gene3D" id="3.40.250.10">
    <property type="entry name" value="Rhodanese-like domain"/>
    <property type="match status" value="1"/>
</dbReference>
<dbReference type="GO" id="GO:0016740">
    <property type="term" value="F:transferase activity"/>
    <property type="evidence" value="ECO:0007669"/>
    <property type="project" value="UniProtKB-KW"/>
</dbReference>
<accession>A0A1V2IDQ8</accession>
<evidence type="ECO:0000313" key="2">
    <source>
        <dbReference type="EMBL" id="ONH30581.1"/>
    </source>
</evidence>
<dbReference type="SUPFAM" id="SSF52821">
    <property type="entry name" value="Rhodanese/Cell cycle control phosphatase"/>
    <property type="match status" value="1"/>
</dbReference>
<dbReference type="InterPro" id="IPR036873">
    <property type="entry name" value="Rhodanese-like_dom_sf"/>
</dbReference>
<dbReference type="AlphaFoldDB" id="A0A1V2IDQ8"/>
<dbReference type="OrthoDB" id="9800872at2"/>
<feature type="domain" description="Rhodanese" evidence="1">
    <location>
        <begin position="18"/>
        <end position="105"/>
    </location>
</feature>
<sequence>MGSDQVPTVTVADIPPATPDELFLLDVREPEEWAAGHIDGAAHIPMGQLTGRLDEVPRSARVIAVCRSGNRSARVTAYLVDGGWDAHNLEGGMMAWAALGRPMTADTSVPPFVL</sequence>
<dbReference type="PROSITE" id="PS50206">
    <property type="entry name" value="RHODANESE_3"/>
    <property type="match status" value="1"/>
</dbReference>
<reference evidence="3" key="1">
    <citation type="submission" date="2016-10" db="EMBL/GenBank/DDBJ databases">
        <title>Frankia sp. NRRL B-16386 Genome sequencing.</title>
        <authorList>
            <person name="Ghodhbane-Gtari F."/>
            <person name="Swanson E."/>
            <person name="Gueddou A."/>
            <person name="Hezbri K."/>
            <person name="Ktari K."/>
            <person name="Nouioui I."/>
            <person name="Morris K."/>
            <person name="Simpson S."/>
            <person name="Abebe-Akele F."/>
            <person name="Thomas K."/>
            <person name="Gtari M."/>
            <person name="Tisa L.S."/>
        </authorList>
    </citation>
    <scope>NUCLEOTIDE SEQUENCE [LARGE SCALE GENOMIC DNA]</scope>
    <source>
        <strain evidence="3">NRRL B-16386</strain>
    </source>
</reference>
<dbReference type="STRING" id="1834516.BL253_12555"/>
<dbReference type="InterPro" id="IPR050229">
    <property type="entry name" value="GlpE_sulfurtransferase"/>
</dbReference>
<dbReference type="InterPro" id="IPR001763">
    <property type="entry name" value="Rhodanese-like_dom"/>
</dbReference>
<keyword evidence="3" id="KW-1185">Reference proteome</keyword>
<dbReference type="Pfam" id="PF00581">
    <property type="entry name" value="Rhodanese"/>
    <property type="match status" value="1"/>
</dbReference>
<dbReference type="SMART" id="SM00450">
    <property type="entry name" value="RHOD"/>
    <property type="match status" value="1"/>
</dbReference>
<dbReference type="PANTHER" id="PTHR43031:SF1">
    <property type="entry name" value="PYRIDINE NUCLEOTIDE-DISULPHIDE OXIDOREDUCTASE"/>
    <property type="match status" value="1"/>
</dbReference>
<protein>
    <submittedName>
        <fullName evidence="2">Sulfurtransferase</fullName>
    </submittedName>
</protein>
<dbReference type="RefSeq" id="WP_076816653.1">
    <property type="nucleotide sequence ID" value="NZ_MOMC01000024.1"/>
</dbReference>
<dbReference type="CDD" id="cd00158">
    <property type="entry name" value="RHOD"/>
    <property type="match status" value="1"/>
</dbReference>
<dbReference type="EMBL" id="MOMC01000024">
    <property type="protein sequence ID" value="ONH30581.1"/>
    <property type="molecule type" value="Genomic_DNA"/>
</dbReference>
<evidence type="ECO:0000259" key="1">
    <source>
        <dbReference type="PROSITE" id="PS50206"/>
    </source>
</evidence>
<gene>
    <name evidence="2" type="ORF">BL253_12555</name>
</gene>
<dbReference type="Proteomes" id="UP000188929">
    <property type="component" value="Unassembled WGS sequence"/>
</dbReference>
<comment type="caution">
    <text evidence="2">The sequence shown here is derived from an EMBL/GenBank/DDBJ whole genome shotgun (WGS) entry which is preliminary data.</text>
</comment>
<keyword evidence="2" id="KW-0808">Transferase</keyword>
<organism evidence="2 3">
    <name type="scientific">Pseudofrankia asymbiotica</name>
    <dbReference type="NCBI Taxonomy" id="1834516"/>
    <lineage>
        <taxon>Bacteria</taxon>
        <taxon>Bacillati</taxon>
        <taxon>Actinomycetota</taxon>
        <taxon>Actinomycetes</taxon>
        <taxon>Frankiales</taxon>
        <taxon>Frankiaceae</taxon>
        <taxon>Pseudofrankia</taxon>
    </lineage>
</organism>
<evidence type="ECO:0000313" key="3">
    <source>
        <dbReference type="Proteomes" id="UP000188929"/>
    </source>
</evidence>
<proteinExistence type="predicted"/>